<dbReference type="Gene3D" id="2.70.70.10">
    <property type="entry name" value="Glucose Permease (Domain IIA)"/>
    <property type="match status" value="1"/>
</dbReference>
<dbReference type="FunFam" id="2.70.70.10:FF:000006">
    <property type="entry name" value="M23 family peptidase"/>
    <property type="match status" value="1"/>
</dbReference>
<dbReference type="Pfam" id="PF01551">
    <property type="entry name" value="Peptidase_M23"/>
    <property type="match status" value="1"/>
</dbReference>
<keyword evidence="1" id="KW-0732">Signal</keyword>
<dbReference type="Gene3D" id="6.10.250.3150">
    <property type="match status" value="1"/>
</dbReference>
<dbReference type="PANTHER" id="PTHR21666:SF289">
    <property type="entry name" value="L-ALA--D-GLU ENDOPEPTIDASE"/>
    <property type="match status" value="1"/>
</dbReference>
<organism evidence="4 5">
    <name type="scientific">Symplocastrum torsivum CPER-KK1</name>
    <dbReference type="NCBI Taxonomy" id="450513"/>
    <lineage>
        <taxon>Bacteria</taxon>
        <taxon>Bacillati</taxon>
        <taxon>Cyanobacteriota</taxon>
        <taxon>Cyanophyceae</taxon>
        <taxon>Oscillatoriophycideae</taxon>
        <taxon>Oscillatoriales</taxon>
        <taxon>Microcoleaceae</taxon>
        <taxon>Symplocastrum</taxon>
    </lineage>
</organism>
<feature type="coiled-coil region" evidence="2">
    <location>
        <begin position="44"/>
        <end position="120"/>
    </location>
</feature>
<reference evidence="4" key="1">
    <citation type="submission" date="2021-05" db="EMBL/GenBank/DDBJ databases">
        <authorList>
            <person name="Pietrasiak N."/>
            <person name="Ward R."/>
            <person name="Stajich J.E."/>
            <person name="Kurbessoian T."/>
        </authorList>
    </citation>
    <scope>NUCLEOTIDE SEQUENCE</scope>
    <source>
        <strain evidence="4">CPER-KK1</strain>
    </source>
</reference>
<name>A0A951UB18_9CYAN</name>
<evidence type="ECO:0000313" key="4">
    <source>
        <dbReference type="EMBL" id="MBW4545146.1"/>
    </source>
</evidence>
<dbReference type="AlphaFoldDB" id="A0A951UB18"/>
<dbReference type="InterPro" id="IPR050570">
    <property type="entry name" value="Cell_wall_metabolism_enzyme"/>
</dbReference>
<evidence type="ECO:0000259" key="3">
    <source>
        <dbReference type="Pfam" id="PF01551"/>
    </source>
</evidence>
<protein>
    <submittedName>
        <fullName evidence="4">Peptidoglycan DD-metalloendopeptidase family protein</fullName>
    </submittedName>
</protein>
<dbReference type="SUPFAM" id="SSF51261">
    <property type="entry name" value="Duplicated hybrid motif"/>
    <property type="match status" value="1"/>
</dbReference>
<dbReference type="CDD" id="cd12797">
    <property type="entry name" value="M23_peptidase"/>
    <property type="match status" value="1"/>
</dbReference>
<dbReference type="InterPro" id="IPR011055">
    <property type="entry name" value="Dup_hybrid_motif"/>
</dbReference>
<gene>
    <name evidence="4" type="ORF">KME25_11975</name>
</gene>
<comment type="caution">
    <text evidence="4">The sequence shown here is derived from an EMBL/GenBank/DDBJ whole genome shotgun (WGS) entry which is preliminary data.</text>
</comment>
<dbReference type="InterPro" id="IPR016047">
    <property type="entry name" value="M23ase_b-sheet_dom"/>
</dbReference>
<keyword evidence="2" id="KW-0175">Coiled coil</keyword>
<evidence type="ECO:0000313" key="5">
    <source>
        <dbReference type="Proteomes" id="UP000753908"/>
    </source>
</evidence>
<feature type="domain" description="M23ase beta-sheet core" evidence="3">
    <location>
        <begin position="298"/>
        <end position="393"/>
    </location>
</feature>
<accession>A0A951UB18</accession>
<dbReference type="Proteomes" id="UP000753908">
    <property type="component" value="Unassembled WGS sequence"/>
</dbReference>
<reference evidence="4" key="2">
    <citation type="journal article" date="2022" name="Microbiol. Resour. Announc.">
        <title>Metagenome Sequencing to Explore Phylogenomics of Terrestrial Cyanobacteria.</title>
        <authorList>
            <person name="Ward R.D."/>
            <person name="Stajich J.E."/>
            <person name="Johansen J.R."/>
            <person name="Huntemann M."/>
            <person name="Clum A."/>
            <person name="Foster B."/>
            <person name="Foster B."/>
            <person name="Roux S."/>
            <person name="Palaniappan K."/>
            <person name="Varghese N."/>
            <person name="Mukherjee S."/>
            <person name="Reddy T.B.K."/>
            <person name="Daum C."/>
            <person name="Copeland A."/>
            <person name="Chen I.A."/>
            <person name="Ivanova N.N."/>
            <person name="Kyrpides N.C."/>
            <person name="Shapiro N."/>
            <person name="Eloe-Fadrosh E.A."/>
            <person name="Pietrasiak N."/>
        </authorList>
    </citation>
    <scope>NUCLEOTIDE SEQUENCE</scope>
    <source>
        <strain evidence="4">CPER-KK1</strain>
    </source>
</reference>
<evidence type="ECO:0000256" key="1">
    <source>
        <dbReference type="ARBA" id="ARBA00022729"/>
    </source>
</evidence>
<sequence>MGATLFGFLTQLVRGLRLFLLCWLLAFTLVLPVQAEPTSTDGSIKNLRQIQEQIEQQRSTVEKERDRLSTATKAAQEQLSGIQQDIQSADTAYKDYASQIEQANKRLKTLQIDIAKAEQGYYQKQAAAIARLRFLQRQRVTGFGWDILLKSQNLNEFIDQRRRVKLVYQADQQSLLSLKSQADHINQQKKEIEQQKNQIALLTQQLLAQKAQFEAQLASQQELVKRLNSDRLALEAAQEQLEADSKGIGILIQRIVAAGKARLRTPVILGTGQLTYPSDASITSSFGWRRHPILGYSRFHSGIDFGASYGSTIRAADRGTVIFAGWYGGYGYTVVIDHGGSISTLYGHSSKLYVSEGQSVQRGQAIAAVGSTGLSTGPHLHFEVRKDGAPVDPSSYL</sequence>
<feature type="coiled-coil region" evidence="2">
    <location>
        <begin position="175"/>
        <end position="244"/>
    </location>
</feature>
<dbReference type="GO" id="GO:0004222">
    <property type="term" value="F:metalloendopeptidase activity"/>
    <property type="evidence" value="ECO:0007669"/>
    <property type="project" value="TreeGrafter"/>
</dbReference>
<dbReference type="EMBL" id="JAHHIF010000013">
    <property type="protein sequence ID" value="MBW4545146.1"/>
    <property type="molecule type" value="Genomic_DNA"/>
</dbReference>
<evidence type="ECO:0000256" key="2">
    <source>
        <dbReference type="SAM" id="Coils"/>
    </source>
</evidence>
<proteinExistence type="predicted"/>
<dbReference type="PANTHER" id="PTHR21666">
    <property type="entry name" value="PEPTIDASE-RELATED"/>
    <property type="match status" value="1"/>
</dbReference>